<dbReference type="SMART" id="SM00490">
    <property type="entry name" value="HELICc"/>
    <property type="match status" value="1"/>
</dbReference>
<proteinExistence type="inferred from homology"/>
<evidence type="ECO:0000313" key="14">
    <source>
        <dbReference type="EMBL" id="KAK0524183.1"/>
    </source>
</evidence>
<dbReference type="SUPFAM" id="SSF57850">
    <property type="entry name" value="RING/U-box"/>
    <property type="match status" value="1"/>
</dbReference>
<keyword evidence="15" id="KW-1185">Reference proteome</keyword>
<dbReference type="CDD" id="cd18793">
    <property type="entry name" value="SF2_C_SNF"/>
    <property type="match status" value="1"/>
</dbReference>
<dbReference type="SMART" id="SM00487">
    <property type="entry name" value="DEXDc"/>
    <property type="match status" value="1"/>
</dbReference>
<evidence type="ECO:0000256" key="7">
    <source>
        <dbReference type="ARBA" id="ARBA00022833"/>
    </source>
</evidence>
<dbReference type="SMART" id="SM00184">
    <property type="entry name" value="RING"/>
    <property type="match status" value="1"/>
</dbReference>
<evidence type="ECO:0000256" key="2">
    <source>
        <dbReference type="ARBA" id="ARBA00022723"/>
    </source>
</evidence>
<feature type="compositionally biased region" description="Low complexity" evidence="10">
    <location>
        <begin position="35"/>
        <end position="52"/>
    </location>
</feature>
<dbReference type="Gene3D" id="3.40.50.10810">
    <property type="entry name" value="Tandem AAA-ATPase domain"/>
    <property type="match status" value="1"/>
</dbReference>
<dbReference type="Pfam" id="PF00097">
    <property type="entry name" value="zf-C3HC4"/>
    <property type="match status" value="1"/>
</dbReference>
<feature type="domain" description="Helicase C-terminal" evidence="13">
    <location>
        <begin position="914"/>
        <end position="1064"/>
    </location>
</feature>
<feature type="compositionally biased region" description="Basic and acidic residues" evidence="10">
    <location>
        <begin position="104"/>
        <end position="118"/>
    </location>
</feature>
<keyword evidence="3" id="KW-0547">Nucleotide-binding</keyword>
<dbReference type="InterPro" id="IPR049730">
    <property type="entry name" value="SNF2/RAD54-like_C"/>
</dbReference>
<dbReference type="PROSITE" id="PS00518">
    <property type="entry name" value="ZF_RING_1"/>
    <property type="match status" value="1"/>
</dbReference>
<dbReference type="InterPro" id="IPR001841">
    <property type="entry name" value="Znf_RING"/>
</dbReference>
<protein>
    <submittedName>
        <fullName evidence="14">DNA repair protein rad16</fullName>
    </submittedName>
</protein>
<dbReference type="InterPro" id="IPR017907">
    <property type="entry name" value="Znf_RING_CS"/>
</dbReference>
<evidence type="ECO:0000259" key="12">
    <source>
        <dbReference type="PROSITE" id="PS51192"/>
    </source>
</evidence>
<keyword evidence="4 9" id="KW-0863">Zinc-finger</keyword>
<feature type="compositionally biased region" description="Acidic residues" evidence="10">
    <location>
        <begin position="76"/>
        <end position="86"/>
    </location>
</feature>
<dbReference type="InterPro" id="IPR050628">
    <property type="entry name" value="SNF2_RAD54_helicase_TF"/>
</dbReference>
<dbReference type="PROSITE" id="PS51194">
    <property type="entry name" value="HELICASE_CTER"/>
    <property type="match status" value="1"/>
</dbReference>
<dbReference type="AlphaFoldDB" id="A0AAN6JNV9"/>
<feature type="compositionally biased region" description="Basic and acidic residues" evidence="10">
    <location>
        <begin position="312"/>
        <end position="321"/>
    </location>
</feature>
<dbReference type="GO" id="GO:0004386">
    <property type="term" value="F:helicase activity"/>
    <property type="evidence" value="ECO:0007669"/>
    <property type="project" value="UniProtKB-KW"/>
</dbReference>
<evidence type="ECO:0000256" key="1">
    <source>
        <dbReference type="ARBA" id="ARBA00007025"/>
    </source>
</evidence>
<keyword evidence="5" id="KW-0378">Hydrolase</keyword>
<dbReference type="GO" id="GO:0008270">
    <property type="term" value="F:zinc ion binding"/>
    <property type="evidence" value="ECO:0007669"/>
    <property type="project" value="UniProtKB-KW"/>
</dbReference>
<name>A0AAN6JNV9_9BASI</name>
<reference evidence="14" key="1">
    <citation type="journal article" date="2023" name="PhytoFront">
        <title>Draft Genome Resources of Seven Strains of Tilletia horrida, Causal Agent of Kernel Smut of Rice.</title>
        <authorList>
            <person name="Khanal S."/>
            <person name="Antony Babu S."/>
            <person name="Zhou X.G."/>
        </authorList>
    </citation>
    <scope>NUCLEOTIDE SEQUENCE</scope>
    <source>
        <strain evidence="14">TX3</strain>
    </source>
</reference>
<evidence type="ECO:0000256" key="10">
    <source>
        <dbReference type="SAM" id="MobiDB-lite"/>
    </source>
</evidence>
<evidence type="ECO:0000256" key="9">
    <source>
        <dbReference type="PROSITE-ProRule" id="PRU00175"/>
    </source>
</evidence>
<dbReference type="InterPro" id="IPR018957">
    <property type="entry name" value="Znf_C3HC4_RING-type"/>
</dbReference>
<feature type="domain" description="Helicase ATP-binding" evidence="12">
    <location>
        <begin position="475"/>
        <end position="656"/>
    </location>
</feature>
<evidence type="ECO:0000256" key="6">
    <source>
        <dbReference type="ARBA" id="ARBA00022806"/>
    </source>
</evidence>
<dbReference type="InterPro" id="IPR014001">
    <property type="entry name" value="Helicase_ATP-bd"/>
</dbReference>
<dbReference type="EMBL" id="JAPDMQ010000464">
    <property type="protein sequence ID" value="KAK0524183.1"/>
    <property type="molecule type" value="Genomic_DNA"/>
</dbReference>
<dbReference type="InterPro" id="IPR027417">
    <property type="entry name" value="P-loop_NTPase"/>
</dbReference>
<dbReference type="GO" id="GO:0005524">
    <property type="term" value="F:ATP binding"/>
    <property type="evidence" value="ECO:0007669"/>
    <property type="project" value="UniProtKB-KW"/>
</dbReference>
<dbReference type="InterPro" id="IPR001650">
    <property type="entry name" value="Helicase_C-like"/>
</dbReference>
<keyword evidence="6" id="KW-0347">Helicase</keyword>
<evidence type="ECO:0000259" key="11">
    <source>
        <dbReference type="PROSITE" id="PS50089"/>
    </source>
</evidence>
<dbReference type="GO" id="GO:0008094">
    <property type="term" value="F:ATP-dependent activity, acting on DNA"/>
    <property type="evidence" value="ECO:0007669"/>
    <property type="project" value="TreeGrafter"/>
</dbReference>
<organism evidence="14 15">
    <name type="scientific">Tilletia horrida</name>
    <dbReference type="NCBI Taxonomy" id="155126"/>
    <lineage>
        <taxon>Eukaryota</taxon>
        <taxon>Fungi</taxon>
        <taxon>Dikarya</taxon>
        <taxon>Basidiomycota</taxon>
        <taxon>Ustilaginomycotina</taxon>
        <taxon>Exobasidiomycetes</taxon>
        <taxon>Tilletiales</taxon>
        <taxon>Tilletiaceae</taxon>
        <taxon>Tilletia</taxon>
    </lineage>
</organism>
<keyword evidence="8" id="KW-0067">ATP-binding</keyword>
<dbReference type="Pfam" id="PF00176">
    <property type="entry name" value="SNF2-rel_dom"/>
    <property type="match status" value="1"/>
</dbReference>
<feature type="compositionally biased region" description="Basic residues" evidence="10">
    <location>
        <begin position="92"/>
        <end position="102"/>
    </location>
</feature>
<evidence type="ECO:0000256" key="8">
    <source>
        <dbReference type="ARBA" id="ARBA00022840"/>
    </source>
</evidence>
<feature type="region of interest" description="Disordered" evidence="10">
    <location>
        <begin position="312"/>
        <end position="413"/>
    </location>
</feature>
<evidence type="ECO:0000256" key="5">
    <source>
        <dbReference type="ARBA" id="ARBA00022801"/>
    </source>
</evidence>
<sequence>MPPRKKAAAAVVKIDSDGDSDIVELIAAPVPPATPSATATATASPVSASASSRPRRAAAEAGDRKRASISYKESDLTDNDDDDDEIAIVSVKKGKGKGKGKAKATSDDEREHALERATSRHQAQIDADALLAAQLATANGRRRGAADDEDGEDGSDDDFDVQEDHSEDEEDDSDSDSDFSDEELPLSKRKRVVASKGKGKGKKSNAATPVRTPNDVANDALLSKMLQEKEDAKALRRAMLGDDYSTDDDDDDSLSELYQVRLHNGHPIAHSVPKDFVFKKPDNSNYIKTPENLGKRLPIIIKELANEARMQRMQERLRREAEEAETAKTVAGAGKKKTTRRSAAAAAAAASSSSAANDGAASSSTAAKGKAAKGSMQEEQRYETAIQREHRLRTEARLARSAAIDARTGRKRTRLSHYEKNKVKLQQEHPELTSIWHDLADIPIPEPQKADPPTNLSKGVTLLPFQLESLHWLVKQEDSPWQGGLLADEMGMGKTVQMISLMLTDEKRRKAIDKARATLVVAPTVAIMQWSNELAKYAPQFKVVLWHGANRAAVDSDEMRKADVVLTSYAVLESSFRRQETGFVRKGEKFTEKSAVHTMEWRRVVLDEAHNIKDRATNTARGAFALRAMYRWCLSGTPLQNRVGELFSMVRFIGAEPFANYYCLQCDCKSLHWNMVKGKFCAVCGHTPMQHTCFWNNEVLKPIQRNGAEAGEGKDAFMRLRTLLQHMMLRRTKLERADDMGLPPRTIVVRRDVFNEEEADLYQSLYTDGQRKFTTFIDSGTVLNNYSNIFTLLTRMRQMACHPDLVLRSKTGTAAKLLGDDVNETHVCKLCADEAEDPIMSACRHVFCRGCIGEYVGDGEDSGQKLECPYCHANLAIDLEQETMDAPRPEQNARQGLLSRLDLSKWRSSTKIEALVEELSALRSEDHTIKSIVFSQFRSFLDLIALRLSRAGFKIARLEGDMTPQQRDRTIKFFSENTSVTVFLISLKAGGVALNLTEASRVYLMDPWWNPSVEMQAADRIHRIGQHRPIIVKRMIIENSIEARIVELQNKKSAMIEAAIGKDDSAMGRLSVADLQFLFTL</sequence>
<dbReference type="InterPro" id="IPR013083">
    <property type="entry name" value="Znf_RING/FYVE/PHD"/>
</dbReference>
<dbReference type="Pfam" id="PF00271">
    <property type="entry name" value="Helicase_C"/>
    <property type="match status" value="1"/>
</dbReference>
<feature type="compositionally biased region" description="Low complexity" evidence="10">
    <location>
        <begin position="122"/>
        <end position="139"/>
    </location>
</feature>
<comment type="caution">
    <text evidence="14">The sequence shown here is derived from an EMBL/GenBank/DDBJ whole genome shotgun (WGS) entry which is preliminary data.</text>
</comment>
<dbReference type="SUPFAM" id="SSF52540">
    <property type="entry name" value="P-loop containing nucleoside triphosphate hydrolases"/>
    <property type="match status" value="2"/>
</dbReference>
<keyword evidence="7" id="KW-0862">Zinc</keyword>
<dbReference type="GO" id="GO:0005634">
    <property type="term" value="C:nucleus"/>
    <property type="evidence" value="ECO:0007669"/>
    <property type="project" value="TreeGrafter"/>
</dbReference>
<evidence type="ECO:0000313" key="15">
    <source>
        <dbReference type="Proteomes" id="UP001176521"/>
    </source>
</evidence>
<evidence type="ECO:0000259" key="13">
    <source>
        <dbReference type="PROSITE" id="PS51194"/>
    </source>
</evidence>
<feature type="compositionally biased region" description="Basic and acidic residues" evidence="10">
    <location>
        <begin position="57"/>
        <end position="66"/>
    </location>
</feature>
<dbReference type="Gene3D" id="3.30.40.10">
    <property type="entry name" value="Zinc/RING finger domain, C3HC4 (zinc finger)"/>
    <property type="match status" value="1"/>
</dbReference>
<gene>
    <name evidence="14" type="primary">RAD16</name>
    <name evidence="14" type="ORF">OC842_005908</name>
</gene>
<feature type="region of interest" description="Disordered" evidence="10">
    <location>
        <begin position="31"/>
        <end position="216"/>
    </location>
</feature>
<feature type="domain" description="RING-type" evidence="11">
    <location>
        <begin position="828"/>
        <end position="872"/>
    </location>
</feature>
<evidence type="ECO:0000256" key="4">
    <source>
        <dbReference type="ARBA" id="ARBA00022771"/>
    </source>
</evidence>
<dbReference type="Proteomes" id="UP001176521">
    <property type="component" value="Unassembled WGS sequence"/>
</dbReference>
<dbReference type="Gene3D" id="3.40.50.300">
    <property type="entry name" value="P-loop containing nucleotide triphosphate hydrolases"/>
    <property type="match status" value="1"/>
</dbReference>
<dbReference type="PROSITE" id="PS51192">
    <property type="entry name" value="HELICASE_ATP_BIND_1"/>
    <property type="match status" value="1"/>
</dbReference>
<dbReference type="PANTHER" id="PTHR45626:SF12">
    <property type="entry name" value="DNA REPAIR PROTEIN RAD16"/>
    <property type="match status" value="1"/>
</dbReference>
<feature type="compositionally biased region" description="Basic residues" evidence="10">
    <location>
        <begin position="187"/>
        <end position="203"/>
    </location>
</feature>
<feature type="compositionally biased region" description="Acidic residues" evidence="10">
    <location>
        <begin position="147"/>
        <end position="184"/>
    </location>
</feature>
<dbReference type="InterPro" id="IPR000330">
    <property type="entry name" value="SNF2_N"/>
</dbReference>
<dbReference type="InterPro" id="IPR038718">
    <property type="entry name" value="SNF2-like_sf"/>
</dbReference>
<feature type="compositionally biased region" description="Low complexity" evidence="10">
    <location>
        <begin position="342"/>
        <end position="375"/>
    </location>
</feature>
<keyword evidence="2" id="KW-0479">Metal-binding</keyword>
<comment type="similarity">
    <text evidence="1">Belongs to the SNF2/RAD54 helicase family.</text>
</comment>
<dbReference type="GO" id="GO:0006289">
    <property type="term" value="P:nucleotide-excision repair"/>
    <property type="evidence" value="ECO:0007669"/>
    <property type="project" value="TreeGrafter"/>
</dbReference>
<dbReference type="GO" id="GO:0016787">
    <property type="term" value="F:hydrolase activity"/>
    <property type="evidence" value="ECO:0007669"/>
    <property type="project" value="UniProtKB-KW"/>
</dbReference>
<dbReference type="CDD" id="cd18008">
    <property type="entry name" value="DEXDc_SHPRH-like"/>
    <property type="match status" value="1"/>
</dbReference>
<accession>A0AAN6JNV9</accession>
<evidence type="ECO:0000256" key="3">
    <source>
        <dbReference type="ARBA" id="ARBA00022741"/>
    </source>
</evidence>
<feature type="compositionally biased region" description="Basic and acidic residues" evidence="10">
    <location>
        <begin position="376"/>
        <end position="398"/>
    </location>
</feature>
<dbReference type="PROSITE" id="PS50089">
    <property type="entry name" value="ZF_RING_2"/>
    <property type="match status" value="1"/>
</dbReference>
<dbReference type="PANTHER" id="PTHR45626">
    <property type="entry name" value="TRANSCRIPTION TERMINATION FACTOR 2-RELATED"/>
    <property type="match status" value="1"/>
</dbReference>